<accession>D8PC90</accession>
<protein>
    <submittedName>
        <fullName evidence="4">Putative Phosphoribosyltransferase</fullName>
        <ecNumber evidence="4">2.4.2.-</ecNumber>
    </submittedName>
</protein>
<evidence type="ECO:0000259" key="3">
    <source>
        <dbReference type="Pfam" id="PF18912"/>
    </source>
</evidence>
<gene>
    <name evidence="4" type="ORF">NIDE1089</name>
</gene>
<evidence type="ECO:0000259" key="2">
    <source>
        <dbReference type="Pfam" id="PF00156"/>
    </source>
</evidence>
<organism evidence="4 5">
    <name type="scientific">Nitrospira defluvii</name>
    <dbReference type="NCBI Taxonomy" id="330214"/>
    <lineage>
        <taxon>Bacteria</taxon>
        <taxon>Pseudomonadati</taxon>
        <taxon>Nitrospirota</taxon>
        <taxon>Nitrospiria</taxon>
        <taxon>Nitrospirales</taxon>
        <taxon>Nitrospiraceae</taxon>
        <taxon>Nitrospira</taxon>
    </lineage>
</organism>
<dbReference type="OrthoDB" id="9793412at2"/>
<dbReference type="Pfam" id="PF00156">
    <property type="entry name" value="Pribosyltran"/>
    <property type="match status" value="1"/>
</dbReference>
<dbReference type="PANTHER" id="PTHR47505:SF1">
    <property type="entry name" value="DNA UTILIZATION PROTEIN YHGH"/>
    <property type="match status" value="1"/>
</dbReference>
<keyword evidence="4" id="KW-0808">Transferase</keyword>
<dbReference type="InterPro" id="IPR051910">
    <property type="entry name" value="ComF/GntX_DNA_util-trans"/>
</dbReference>
<dbReference type="EC" id="2.4.2.-" evidence="4"/>
<sequence length="270" mass="29733">MSSHALFAGIIRQATRLLLPSDCATCEQPLTDDPTPFFCRQCWGLIRPLQGPSCSRCHRPFASPYATLHSPTHECHDCRTRAPRYSQVWAAYAYCSPLQDAIALLKYRGKVVLADALGALLAQALPADLEADLLMPIPLHPNRLRQREFNQSLLLADRIAPVLGRPVSYRNLVRIVDTDPQTTLPRSSRLQNLHRAFALRAPGEVTGKRILIIDDVFTTGTTANECAKVLLNAGAKDVAVLTLARSLDTGMVPETWLPPSAVDQPQALRV</sequence>
<comment type="similarity">
    <text evidence="1">Belongs to the ComF/GntX family.</text>
</comment>
<dbReference type="GO" id="GO:0016757">
    <property type="term" value="F:glycosyltransferase activity"/>
    <property type="evidence" value="ECO:0007669"/>
    <property type="project" value="UniProtKB-KW"/>
</dbReference>
<dbReference type="InterPro" id="IPR000836">
    <property type="entry name" value="PRTase_dom"/>
</dbReference>
<keyword evidence="5" id="KW-1185">Reference proteome</keyword>
<dbReference type="EMBL" id="FP929003">
    <property type="protein sequence ID" value="CBK40849.1"/>
    <property type="molecule type" value="Genomic_DNA"/>
</dbReference>
<feature type="domain" description="Phosphoribosyltransferase" evidence="2">
    <location>
        <begin position="152"/>
        <end position="253"/>
    </location>
</feature>
<keyword evidence="4" id="KW-0328">Glycosyltransferase</keyword>
<name>D8PC90_9BACT</name>
<dbReference type="AlphaFoldDB" id="D8PC90"/>
<reference evidence="4 5" key="1">
    <citation type="journal article" date="2010" name="Proc. Natl. Acad. Sci. U.S.A.">
        <title>A Nitrospira metagenome illuminates the physiology and evolution of globally important nitrite-oxidizing bacteria.</title>
        <authorList>
            <person name="Lucker S."/>
            <person name="Wagner M."/>
            <person name="Maixner F."/>
            <person name="Pelletier E."/>
            <person name="Koch H."/>
            <person name="Vacherie B."/>
            <person name="Rattei T."/>
            <person name="Sinninghe Damste J."/>
            <person name="Spieck E."/>
            <person name="Le Paslier D."/>
            <person name="Daims H."/>
        </authorList>
    </citation>
    <scope>NUCLEOTIDE SEQUENCE [LARGE SCALE GENOMIC DNA]</scope>
</reference>
<proteinExistence type="inferred from homology"/>
<dbReference type="eggNOG" id="COG1040">
    <property type="taxonomic scope" value="Bacteria"/>
</dbReference>
<evidence type="ECO:0000256" key="1">
    <source>
        <dbReference type="ARBA" id="ARBA00008007"/>
    </source>
</evidence>
<dbReference type="CDD" id="cd06223">
    <property type="entry name" value="PRTases_typeI"/>
    <property type="match status" value="1"/>
</dbReference>
<dbReference type="SUPFAM" id="SSF53271">
    <property type="entry name" value="PRTase-like"/>
    <property type="match status" value="1"/>
</dbReference>
<evidence type="ECO:0000313" key="4">
    <source>
        <dbReference type="EMBL" id="CBK40849.1"/>
    </source>
</evidence>
<dbReference type="Proteomes" id="UP000001660">
    <property type="component" value="Chromosome"/>
</dbReference>
<feature type="domain" description="Double zinc ribbon" evidence="3">
    <location>
        <begin position="15"/>
        <end position="79"/>
    </location>
</feature>
<dbReference type="KEGG" id="nde:NIDE1089"/>
<dbReference type="Pfam" id="PF18912">
    <property type="entry name" value="DZR_2"/>
    <property type="match status" value="1"/>
</dbReference>
<dbReference type="InterPro" id="IPR029057">
    <property type="entry name" value="PRTase-like"/>
</dbReference>
<dbReference type="PANTHER" id="PTHR47505">
    <property type="entry name" value="DNA UTILIZATION PROTEIN YHGH"/>
    <property type="match status" value="1"/>
</dbReference>
<evidence type="ECO:0000313" key="5">
    <source>
        <dbReference type="Proteomes" id="UP000001660"/>
    </source>
</evidence>
<dbReference type="STRING" id="330214.NIDE1089"/>
<dbReference type="InterPro" id="IPR044005">
    <property type="entry name" value="DZR_2"/>
</dbReference>
<dbReference type="Gene3D" id="3.40.50.2020">
    <property type="match status" value="1"/>
</dbReference>
<dbReference type="HOGENOM" id="CLU_054549_0_0_0"/>